<comment type="cofactor">
    <cofactor evidence="7 10">
        <name>Mg(2+)</name>
        <dbReference type="ChEBI" id="CHEBI:18420"/>
    </cofactor>
    <text evidence="7 10">Binds 1 Mg(2+) ion per subunit.</text>
</comment>
<dbReference type="Gene3D" id="3.20.20.60">
    <property type="entry name" value="Phosphoenolpyruvate-binding domains"/>
    <property type="match status" value="1"/>
</dbReference>
<feature type="binding site" evidence="7 10">
    <location>
        <position position="116"/>
    </location>
    <ligand>
        <name>Mg(2+)</name>
        <dbReference type="ChEBI" id="CHEBI:18420"/>
    </ligand>
</feature>
<feature type="binding site" evidence="7 9">
    <location>
        <begin position="46"/>
        <end position="47"/>
    </location>
    <ligand>
        <name>3-methyl-2-oxobutanoate</name>
        <dbReference type="ChEBI" id="CHEBI:11851"/>
    </ligand>
</feature>
<reference evidence="11 12" key="1">
    <citation type="submission" date="2020-02" db="EMBL/GenBank/DDBJ databases">
        <authorList>
            <person name="Hogendoorn C."/>
        </authorList>
    </citation>
    <scope>NUCLEOTIDE SEQUENCE [LARGE SCALE GENOMIC DNA]</scope>
    <source>
        <strain evidence="11">R501</strain>
    </source>
</reference>
<dbReference type="PANTHER" id="PTHR20881:SF0">
    <property type="entry name" value="3-METHYL-2-OXOBUTANOATE HYDROXYMETHYLTRANSFERASE"/>
    <property type="match status" value="1"/>
</dbReference>
<protein>
    <recommendedName>
        <fullName evidence="7">3-methyl-2-oxobutanoate hydroxymethyltransferase</fullName>
        <ecNumber evidence="7">2.1.2.11</ecNumber>
    </recommendedName>
    <alternativeName>
        <fullName evidence="7">Ketopantoate hydroxymethyltransferase</fullName>
        <shortName evidence="7">KPHMT</shortName>
    </alternativeName>
</protein>
<sequence length="284" mass="29950">MSRTVLTAPAVAALKGQRRQVWVTAYDVSQARLAEGAGVDVILVGDSLGMTTLGFASTLPVTLDMMVHHARAVRRGAPATFLAVDLPFLTYPDPAAALAAAGRLLQEAGADAVKLEGGRRVAPVVERLVAEGIPVVGHIGLTPQQVQVMGGYKVQGRAAEAALGLVEDARALEAAGIFALVLEGIPDRVAGFITRQVGIPTIGIGAGAAVDGQVLVWHDLLGLSERQPKFVRAYARLAPLITDALTRYREDVLAGSFPADAESYHLPDAEWDRFLALWQAAAHE</sequence>
<dbReference type="AlphaFoldDB" id="A0A6F8ZED0"/>
<feature type="binding site" evidence="7 9">
    <location>
        <position position="114"/>
    </location>
    <ligand>
        <name>3-methyl-2-oxobutanoate</name>
        <dbReference type="ChEBI" id="CHEBI:11851"/>
    </ligand>
</feature>
<keyword evidence="4 7" id="KW-0566">Pantothenate biosynthesis</keyword>
<comment type="catalytic activity">
    <reaction evidence="7">
        <text>(6R)-5,10-methylene-5,6,7,8-tetrahydrofolate + 3-methyl-2-oxobutanoate + H2O = 2-dehydropantoate + (6S)-5,6,7,8-tetrahydrofolate</text>
        <dbReference type="Rhea" id="RHEA:11824"/>
        <dbReference type="ChEBI" id="CHEBI:11561"/>
        <dbReference type="ChEBI" id="CHEBI:11851"/>
        <dbReference type="ChEBI" id="CHEBI:15377"/>
        <dbReference type="ChEBI" id="CHEBI:15636"/>
        <dbReference type="ChEBI" id="CHEBI:57453"/>
        <dbReference type="EC" id="2.1.2.11"/>
    </reaction>
</comment>
<dbReference type="SUPFAM" id="SSF51621">
    <property type="entry name" value="Phosphoenolpyruvate/pyruvate domain"/>
    <property type="match status" value="1"/>
</dbReference>
<dbReference type="UniPathway" id="UPA00028">
    <property type="reaction ID" value="UER00003"/>
</dbReference>
<gene>
    <name evidence="7 11" type="primary">panB</name>
    <name evidence="11" type="ORF">R50_0775</name>
</gene>
<dbReference type="InterPro" id="IPR003700">
    <property type="entry name" value="Pantoate_hydroxy_MeTrfase"/>
</dbReference>
<comment type="function">
    <text evidence="6 7">Catalyzes the reversible reaction in which hydroxymethyl group from 5,10-methylenetetrahydrofolate is transferred onto alpha-ketoisovalerate to form ketopantoate.</text>
</comment>
<evidence type="ECO:0000256" key="1">
    <source>
        <dbReference type="ARBA" id="ARBA00005033"/>
    </source>
</evidence>
<dbReference type="PANTHER" id="PTHR20881">
    <property type="entry name" value="3-METHYL-2-OXOBUTANOATE HYDROXYMETHYLTRANSFERASE"/>
    <property type="match status" value="1"/>
</dbReference>
<dbReference type="GO" id="GO:0032259">
    <property type="term" value="P:methylation"/>
    <property type="evidence" value="ECO:0007669"/>
    <property type="project" value="UniProtKB-KW"/>
</dbReference>
<name>A0A6F8ZED0_9FIRM</name>
<evidence type="ECO:0000313" key="12">
    <source>
        <dbReference type="Proteomes" id="UP000503399"/>
    </source>
</evidence>
<evidence type="ECO:0000256" key="7">
    <source>
        <dbReference type="HAMAP-Rule" id="MF_00156"/>
    </source>
</evidence>
<feature type="binding site" evidence="7 9">
    <location>
        <position position="85"/>
    </location>
    <ligand>
        <name>3-methyl-2-oxobutanoate</name>
        <dbReference type="ChEBI" id="CHEBI:11851"/>
    </ligand>
</feature>
<evidence type="ECO:0000313" key="11">
    <source>
        <dbReference type="EMBL" id="CAB1128281.1"/>
    </source>
</evidence>
<dbReference type="InterPro" id="IPR040442">
    <property type="entry name" value="Pyrv_kinase-like_dom_sf"/>
</dbReference>
<dbReference type="Proteomes" id="UP000503399">
    <property type="component" value="Chromosome"/>
</dbReference>
<accession>A0A6F8ZED0</accession>
<comment type="similarity">
    <text evidence="2 7">Belongs to the PanB family.</text>
</comment>
<evidence type="ECO:0000256" key="4">
    <source>
        <dbReference type="ARBA" id="ARBA00022655"/>
    </source>
</evidence>
<evidence type="ECO:0000256" key="8">
    <source>
        <dbReference type="PIRSR" id="PIRSR000388-1"/>
    </source>
</evidence>
<feature type="active site" description="Proton acceptor" evidence="7 8">
    <location>
        <position position="183"/>
    </location>
</feature>
<evidence type="ECO:0000256" key="2">
    <source>
        <dbReference type="ARBA" id="ARBA00008676"/>
    </source>
</evidence>
<dbReference type="GO" id="GO:0008168">
    <property type="term" value="F:methyltransferase activity"/>
    <property type="evidence" value="ECO:0007669"/>
    <property type="project" value="UniProtKB-KW"/>
</dbReference>
<evidence type="ECO:0000256" key="6">
    <source>
        <dbReference type="ARBA" id="ARBA00056497"/>
    </source>
</evidence>
<comment type="subunit">
    <text evidence="3 7">Homodecamer; pentamer of dimers.</text>
</comment>
<dbReference type="EMBL" id="LR778114">
    <property type="protein sequence ID" value="CAB1128281.1"/>
    <property type="molecule type" value="Genomic_DNA"/>
</dbReference>
<keyword evidence="7 10" id="KW-0479">Metal-binding</keyword>
<comment type="subcellular location">
    <subcellularLocation>
        <location evidence="7">Cytoplasm</location>
    </subcellularLocation>
</comment>
<keyword evidence="5 7" id="KW-0808">Transferase</keyword>
<feature type="binding site" evidence="7 10">
    <location>
        <position position="46"/>
    </location>
    <ligand>
        <name>Mg(2+)</name>
        <dbReference type="ChEBI" id="CHEBI:18420"/>
    </ligand>
</feature>
<dbReference type="EC" id="2.1.2.11" evidence="7"/>
<dbReference type="CDD" id="cd06557">
    <property type="entry name" value="KPHMT-like"/>
    <property type="match status" value="1"/>
</dbReference>
<proteinExistence type="inferred from homology"/>
<dbReference type="KEGG" id="hfv:R50_0775"/>
<dbReference type="GO" id="GO:0000287">
    <property type="term" value="F:magnesium ion binding"/>
    <property type="evidence" value="ECO:0007669"/>
    <property type="project" value="TreeGrafter"/>
</dbReference>
<feature type="binding site" evidence="7 10">
    <location>
        <position position="85"/>
    </location>
    <ligand>
        <name>Mg(2+)</name>
        <dbReference type="ChEBI" id="CHEBI:18420"/>
    </ligand>
</feature>
<keyword evidence="7 10" id="KW-0460">Magnesium</keyword>
<dbReference type="FunFam" id="3.20.20.60:FF:000003">
    <property type="entry name" value="3-methyl-2-oxobutanoate hydroxymethyltransferase"/>
    <property type="match status" value="1"/>
</dbReference>
<dbReference type="NCBIfam" id="NF001452">
    <property type="entry name" value="PRK00311.1"/>
    <property type="match status" value="1"/>
</dbReference>
<keyword evidence="11" id="KW-0489">Methyltransferase</keyword>
<dbReference type="NCBIfam" id="TIGR00222">
    <property type="entry name" value="panB"/>
    <property type="match status" value="1"/>
</dbReference>
<dbReference type="GO" id="GO:0003864">
    <property type="term" value="F:3-methyl-2-oxobutanoate hydroxymethyltransferase activity"/>
    <property type="evidence" value="ECO:0007669"/>
    <property type="project" value="UniProtKB-UniRule"/>
</dbReference>
<dbReference type="InterPro" id="IPR015813">
    <property type="entry name" value="Pyrv/PenolPyrv_kinase-like_dom"/>
</dbReference>
<dbReference type="Pfam" id="PF02548">
    <property type="entry name" value="Pantoate_transf"/>
    <property type="match status" value="1"/>
</dbReference>
<evidence type="ECO:0000256" key="9">
    <source>
        <dbReference type="PIRSR" id="PIRSR000388-2"/>
    </source>
</evidence>
<evidence type="ECO:0000256" key="3">
    <source>
        <dbReference type="ARBA" id="ARBA00011424"/>
    </source>
</evidence>
<evidence type="ECO:0000256" key="10">
    <source>
        <dbReference type="PIRSR" id="PIRSR000388-3"/>
    </source>
</evidence>
<dbReference type="GO" id="GO:0005737">
    <property type="term" value="C:cytoplasm"/>
    <property type="evidence" value="ECO:0007669"/>
    <property type="project" value="UniProtKB-SubCell"/>
</dbReference>
<organism evidence="11 12">
    <name type="scientific">Candidatus Hydrogenisulfobacillus filiaventi</name>
    <dbReference type="NCBI Taxonomy" id="2707344"/>
    <lineage>
        <taxon>Bacteria</taxon>
        <taxon>Bacillati</taxon>
        <taxon>Bacillota</taxon>
        <taxon>Clostridia</taxon>
        <taxon>Eubacteriales</taxon>
        <taxon>Clostridiales Family XVII. Incertae Sedis</taxon>
        <taxon>Candidatus Hydrogenisulfobacillus</taxon>
    </lineage>
</organism>
<dbReference type="HAMAP" id="MF_00156">
    <property type="entry name" value="PanB"/>
    <property type="match status" value="1"/>
</dbReference>
<comment type="pathway">
    <text evidence="1 7">Cofactor biosynthesis; (R)-pantothenate biosynthesis; (R)-pantoate from 3-methyl-2-oxobutanoate: step 1/2.</text>
</comment>
<keyword evidence="12" id="KW-1185">Reference proteome</keyword>
<keyword evidence="7" id="KW-0963">Cytoplasm</keyword>
<dbReference type="GO" id="GO:0015940">
    <property type="term" value="P:pantothenate biosynthetic process"/>
    <property type="evidence" value="ECO:0007669"/>
    <property type="project" value="UniProtKB-UniRule"/>
</dbReference>
<evidence type="ECO:0000256" key="5">
    <source>
        <dbReference type="ARBA" id="ARBA00022679"/>
    </source>
</evidence>
<dbReference type="PIRSF" id="PIRSF000388">
    <property type="entry name" value="Pantoate_hydroxy_MeTrfase"/>
    <property type="match status" value="1"/>
</dbReference>